<dbReference type="Proteomes" id="UP000825679">
    <property type="component" value="Chromosome"/>
</dbReference>
<proteinExistence type="inferred from homology"/>
<evidence type="ECO:0000256" key="1">
    <source>
        <dbReference type="ARBA" id="ARBA00005622"/>
    </source>
</evidence>
<dbReference type="PANTHER" id="PTHR40841:SF2">
    <property type="entry name" value="SIDEROPHORE-DEGRADING ESTERASE (EUROFUNG)"/>
    <property type="match status" value="1"/>
</dbReference>
<dbReference type="InterPro" id="IPR052558">
    <property type="entry name" value="Siderophore_Hydrolase_D"/>
</dbReference>
<gene>
    <name evidence="3" type="ORF">K4H28_04860</name>
</gene>
<evidence type="ECO:0000313" key="3">
    <source>
        <dbReference type="EMBL" id="QZA78741.1"/>
    </source>
</evidence>
<comment type="similarity">
    <text evidence="1">Belongs to the esterase D family.</text>
</comment>
<dbReference type="InterPro" id="IPR029058">
    <property type="entry name" value="AB_hydrolase_fold"/>
</dbReference>
<dbReference type="EMBL" id="CP081150">
    <property type="protein sequence ID" value="QZA78741.1"/>
    <property type="molecule type" value="Genomic_DNA"/>
</dbReference>
<dbReference type="Pfam" id="PF00756">
    <property type="entry name" value="Esterase"/>
    <property type="match status" value="1"/>
</dbReference>
<dbReference type="SUPFAM" id="SSF53474">
    <property type="entry name" value="alpha/beta-Hydrolases"/>
    <property type="match status" value="1"/>
</dbReference>
<keyword evidence="2" id="KW-0378">Hydrolase</keyword>
<name>A0ABX8Z830_9NEIS</name>
<evidence type="ECO:0000256" key="2">
    <source>
        <dbReference type="ARBA" id="ARBA00022801"/>
    </source>
</evidence>
<reference evidence="3 4" key="1">
    <citation type="submission" date="2021-08" db="EMBL/GenBank/DDBJ databases">
        <title>complete genome sequencing of Deefgea sp. D25.</title>
        <authorList>
            <person name="Bae J.-W."/>
            <person name="Gim D.-H."/>
        </authorList>
    </citation>
    <scope>NUCLEOTIDE SEQUENCE [LARGE SCALE GENOMIC DNA]</scope>
    <source>
        <strain evidence="3 4">D25</strain>
    </source>
</reference>
<accession>A0ABX8Z830</accession>
<organism evidence="3 4">
    <name type="scientific">Deefgea tanakiae</name>
    <dbReference type="NCBI Taxonomy" id="2865840"/>
    <lineage>
        <taxon>Bacteria</taxon>
        <taxon>Pseudomonadati</taxon>
        <taxon>Pseudomonadota</taxon>
        <taxon>Betaproteobacteria</taxon>
        <taxon>Neisseriales</taxon>
        <taxon>Chitinibacteraceae</taxon>
        <taxon>Deefgea</taxon>
    </lineage>
</organism>
<dbReference type="PANTHER" id="PTHR40841">
    <property type="entry name" value="SIDEROPHORE TRIACETYLFUSARININE C ESTERASE"/>
    <property type="match status" value="1"/>
</dbReference>
<dbReference type="InterPro" id="IPR000801">
    <property type="entry name" value="Esterase-like"/>
</dbReference>
<keyword evidence="4" id="KW-1185">Reference proteome</keyword>
<evidence type="ECO:0008006" key="5">
    <source>
        <dbReference type="Google" id="ProtNLM"/>
    </source>
</evidence>
<dbReference type="RefSeq" id="WP_221007263.1">
    <property type="nucleotide sequence ID" value="NZ_CP081150.1"/>
</dbReference>
<evidence type="ECO:0000313" key="4">
    <source>
        <dbReference type="Proteomes" id="UP000825679"/>
    </source>
</evidence>
<protein>
    <recommendedName>
        <fullName evidence="5">Esterase</fullName>
    </recommendedName>
</protein>
<sequence length="315" mass="35588">MLFNQASMAVEPTAQVERVTPVTATWPADWQTAQRDRTLSFEISSQHTGQRYRILLGLPACAAPKDGYPTVWALDGMASFPIMEAVRPQSVSCGEHKAWRNKPRPRDGLIVAIAHVSGKPFDVDARALDYTPFTTAKTGDFLSSQHGGADQFLRFVTEELRPLIAQHFALNLQQQTLFGFSYGGLFTLYALSTQPQHFQRYWAASPSLWFGEHQTIKYLPQQLEKIDWSGYDAKVFITVGLDEQYPDSFSSPEVETKLGARTMVDNAEQFAQLLRDFNRCESKPFDVSFHSLPAHDHHDMLMHGARRVIDFAFAQ</sequence>
<dbReference type="Gene3D" id="3.40.50.1820">
    <property type="entry name" value="alpha/beta hydrolase"/>
    <property type="match status" value="1"/>
</dbReference>